<proteinExistence type="predicted"/>
<name>A0A1M6EAG7_9FLAO</name>
<keyword evidence="3" id="KW-1185">Reference proteome</keyword>
<feature type="chain" id="PRO_5012251901" evidence="1">
    <location>
        <begin position="20"/>
        <end position="62"/>
    </location>
</feature>
<gene>
    <name evidence="2" type="ORF">SAMN05444337_0891</name>
</gene>
<feature type="signal peptide" evidence="1">
    <location>
        <begin position="1"/>
        <end position="19"/>
    </location>
</feature>
<accession>A0A1M6EAG7</accession>
<evidence type="ECO:0000256" key="1">
    <source>
        <dbReference type="SAM" id="SignalP"/>
    </source>
</evidence>
<keyword evidence="1" id="KW-0732">Signal</keyword>
<organism evidence="2 3">
    <name type="scientific">Flavobacterium haoranii</name>
    <dbReference type="NCBI Taxonomy" id="683124"/>
    <lineage>
        <taxon>Bacteria</taxon>
        <taxon>Pseudomonadati</taxon>
        <taxon>Bacteroidota</taxon>
        <taxon>Flavobacteriia</taxon>
        <taxon>Flavobacteriales</taxon>
        <taxon>Flavobacteriaceae</taxon>
        <taxon>Flavobacterium</taxon>
    </lineage>
</organism>
<dbReference type="Proteomes" id="UP000184232">
    <property type="component" value="Unassembled WGS sequence"/>
</dbReference>
<sequence>MMKKFLSIGLMFVLFSAFTKETKTIKAQWWKVTCSDGSVHYFQCDCTEGVAWAIASFQCKPL</sequence>
<evidence type="ECO:0000313" key="2">
    <source>
        <dbReference type="EMBL" id="SHI82359.1"/>
    </source>
</evidence>
<dbReference type="AlphaFoldDB" id="A0A1M6EAG7"/>
<protein>
    <submittedName>
        <fullName evidence="2">Uncharacterized protein</fullName>
    </submittedName>
</protein>
<dbReference type="EMBL" id="FQZH01000001">
    <property type="protein sequence ID" value="SHI82359.1"/>
    <property type="molecule type" value="Genomic_DNA"/>
</dbReference>
<dbReference type="STRING" id="683124.SAMN05444337_0891"/>
<reference evidence="2 3" key="1">
    <citation type="submission" date="2016-11" db="EMBL/GenBank/DDBJ databases">
        <authorList>
            <person name="Jaros S."/>
            <person name="Januszkiewicz K."/>
            <person name="Wedrychowicz H."/>
        </authorList>
    </citation>
    <scope>NUCLEOTIDE SEQUENCE [LARGE SCALE GENOMIC DNA]</scope>
    <source>
        <strain evidence="2 3">DSM 22807</strain>
    </source>
</reference>
<evidence type="ECO:0000313" key="3">
    <source>
        <dbReference type="Proteomes" id="UP000184232"/>
    </source>
</evidence>